<dbReference type="AlphaFoldDB" id="A0ABD0KVU2"/>
<keyword evidence="2" id="KW-1185">Reference proteome</keyword>
<organism evidence="1 2">
    <name type="scientific">Batillaria attramentaria</name>
    <dbReference type="NCBI Taxonomy" id="370345"/>
    <lineage>
        <taxon>Eukaryota</taxon>
        <taxon>Metazoa</taxon>
        <taxon>Spiralia</taxon>
        <taxon>Lophotrochozoa</taxon>
        <taxon>Mollusca</taxon>
        <taxon>Gastropoda</taxon>
        <taxon>Caenogastropoda</taxon>
        <taxon>Sorbeoconcha</taxon>
        <taxon>Cerithioidea</taxon>
        <taxon>Batillariidae</taxon>
        <taxon>Batillaria</taxon>
    </lineage>
</organism>
<name>A0ABD0KVU2_9CAEN</name>
<reference evidence="1 2" key="1">
    <citation type="journal article" date="2023" name="Sci. Data">
        <title>Genome assembly of the Korean intertidal mud-creeper Batillaria attramentaria.</title>
        <authorList>
            <person name="Patra A.K."/>
            <person name="Ho P.T."/>
            <person name="Jun S."/>
            <person name="Lee S.J."/>
            <person name="Kim Y."/>
            <person name="Won Y.J."/>
        </authorList>
    </citation>
    <scope>NUCLEOTIDE SEQUENCE [LARGE SCALE GENOMIC DNA]</scope>
    <source>
        <strain evidence="1">Wonlab-2016</strain>
    </source>
</reference>
<dbReference type="Proteomes" id="UP001519460">
    <property type="component" value="Unassembled WGS sequence"/>
</dbReference>
<gene>
    <name evidence="1" type="ORF">BaRGS_00017588</name>
</gene>
<accession>A0ABD0KVU2</accession>
<evidence type="ECO:0000313" key="1">
    <source>
        <dbReference type="EMBL" id="KAK7491151.1"/>
    </source>
</evidence>
<comment type="caution">
    <text evidence="1">The sequence shown here is derived from an EMBL/GenBank/DDBJ whole genome shotgun (WGS) entry which is preliminary data.</text>
</comment>
<protein>
    <submittedName>
        <fullName evidence="1">Uncharacterized protein</fullName>
    </submittedName>
</protein>
<sequence length="133" mass="15387">MRLVIPACTGRRTEIDIVRTKHCTDCSSRCIQETYITCWSETLNTCRRSEHNLLLTTESYTFKCVHVEDYRRVSVLPCALPSQVEKEPSQVLVIASSPKLNDKRCRQRRLFKLSVCESKYGTFPGRKTILTQK</sequence>
<dbReference type="EMBL" id="JACVVK020000118">
    <property type="protein sequence ID" value="KAK7491151.1"/>
    <property type="molecule type" value="Genomic_DNA"/>
</dbReference>
<evidence type="ECO:0000313" key="2">
    <source>
        <dbReference type="Proteomes" id="UP001519460"/>
    </source>
</evidence>
<proteinExistence type="predicted"/>